<dbReference type="EMBL" id="KC013026">
    <property type="protein sequence ID" value="AFY98377.1"/>
    <property type="molecule type" value="Genomic_DNA"/>
</dbReference>
<name>A0A059PAI5_9CAUD</name>
<keyword evidence="4" id="KW-1185">Reference proteome</keyword>
<dbReference type="RefSeq" id="YP_009044768.1">
    <property type="nucleotide sequence ID" value="NC_024386.1"/>
</dbReference>
<dbReference type="Proteomes" id="UP000201442">
    <property type="component" value="Segment"/>
</dbReference>
<evidence type="ECO:0000256" key="1">
    <source>
        <dbReference type="ARBA" id="ARBA00022722"/>
    </source>
</evidence>
<keyword evidence="2" id="KW-0378">Hydrolase</keyword>
<keyword evidence="1" id="KW-0540">Nuclease</keyword>
<reference evidence="3 4" key="1">
    <citation type="journal article" date="2014" name="Int. J. Food Microbiol.">
        <title>Sequence and comparative analysis of Leuconostoc dairy bacteriophages.</title>
        <authorList>
            <person name="Kot W."/>
            <person name="Hansen L.H."/>
            <person name="Neve H."/>
            <person name="Hammer K."/>
            <person name="Jacobsen S."/>
            <person name="Pedersen P.D."/>
            <person name="Sorensen S.J."/>
            <person name="Heller K.J."/>
            <person name="Vogensen F.K."/>
        </authorList>
    </citation>
    <scope>NUCLEOTIDE SEQUENCE [LARGE SCALE GENOMIC DNA]</scope>
</reference>
<dbReference type="SUPFAM" id="SSF56672">
    <property type="entry name" value="DNA/RNA polymerases"/>
    <property type="match status" value="1"/>
</dbReference>
<dbReference type="KEGG" id="vg:19735881"/>
<dbReference type="InterPro" id="IPR023211">
    <property type="entry name" value="DNA_pol_palm_dom_sf"/>
</dbReference>
<dbReference type="GO" id="GO:0004518">
    <property type="term" value="F:nuclease activity"/>
    <property type="evidence" value="ECO:0007669"/>
    <property type="project" value="UniProtKB-KW"/>
</dbReference>
<dbReference type="OrthoDB" id="3536at10239"/>
<sequence length="611" mass="69499">MKKLFYDIEVFEKMNLVGLLDEDGKGYVIVNAPNLPSNVFEVDGVQIYLNVGKVRERANESLLSGDYVYVGFNNKAYDNFLIEDILQNRPTNYIKLKSDSVIKKRPSQFIDFLNLDTKEQMQPGFSLKKFESMSGMMVEESSIPFDYKDEFTIGQILEVCHYNIQDLRATIELYKTRKDYFDGKELLVKEYGTSKTSINYSNGSTAASYLMGHDKLETFEPEDPEIYGVPTGVKLFLMNALKVSPEISHLKTKAEREKAMRKEWTSLVMEAHGMVYTWGFGGLHSAKGGIETNKRGTKKIVYDVVDETDVQQWDSGSHFPNIMLRDNLLGPVTNKFRNLVTERLKNKALGNPLAGTQKIIINSVYGLLRLQSSKLYNPKSAIRVNVSGMVAIYNLANQLDLVGTVYQVNTDGIAFKPYPDVTQETLDHIKQRWEDEFKLQLEVSSFKRLIQRDVNNYIAVKQNGKLKLKGGAVGQANRVDVTKASKPTIIDHMLVEKLVYNRPFIATVQEGEFRDYCFTLKSMKSSTQTGKMVDENGEVFDNEVNRTYATKTGGKVLKEKVGDLENAKFPDTPEQMSIANYELPKEPPADLDYSYYIELAEKKLESWKKVL</sequence>
<dbReference type="GO" id="GO:0016787">
    <property type="term" value="F:hydrolase activity"/>
    <property type="evidence" value="ECO:0007669"/>
    <property type="project" value="UniProtKB-KW"/>
</dbReference>
<dbReference type="Gene3D" id="3.90.1600.10">
    <property type="entry name" value="Palm domain of DNA polymerase"/>
    <property type="match status" value="1"/>
</dbReference>
<organism evidence="3 4">
    <name type="scientific">Leuconostoc phage LN25</name>
    <dbReference type="NCBI Taxonomy" id="1262518"/>
    <lineage>
        <taxon>Viruses</taxon>
        <taxon>Duplodnaviria</taxon>
        <taxon>Heunggongvirae</taxon>
        <taxon>Uroviricota</taxon>
        <taxon>Caudoviricetes</taxon>
        <taxon>Mccleskeyvirinae</taxon>
        <taxon>Unaquatrovirus</taxon>
        <taxon>Unaquatrovirus LN25</taxon>
    </lineage>
</organism>
<dbReference type="InterPro" id="IPR043502">
    <property type="entry name" value="DNA/RNA_pol_sf"/>
</dbReference>
<accession>A0A059PAI5</accession>
<protein>
    <submittedName>
        <fullName evidence="3">Putative DNA polymerase</fullName>
    </submittedName>
</protein>
<evidence type="ECO:0000313" key="3">
    <source>
        <dbReference type="EMBL" id="AFY98377.1"/>
    </source>
</evidence>
<evidence type="ECO:0000256" key="2">
    <source>
        <dbReference type="ARBA" id="ARBA00022801"/>
    </source>
</evidence>
<evidence type="ECO:0000313" key="4">
    <source>
        <dbReference type="Proteomes" id="UP000201442"/>
    </source>
</evidence>
<dbReference type="GeneID" id="19735881"/>
<proteinExistence type="predicted"/>
<gene>
    <name evidence="3" type="ORF">phiLN25_08</name>
</gene>